<organism evidence="4 5">
    <name type="scientific">Nitrosospira multiformis</name>
    <dbReference type="NCBI Taxonomy" id="1231"/>
    <lineage>
        <taxon>Bacteria</taxon>
        <taxon>Pseudomonadati</taxon>
        <taxon>Pseudomonadota</taxon>
        <taxon>Betaproteobacteria</taxon>
        <taxon>Nitrosomonadales</taxon>
        <taxon>Nitrosomonadaceae</taxon>
        <taxon>Nitrosospira</taxon>
    </lineage>
</organism>
<dbReference type="EMBL" id="FOCT01000004">
    <property type="protein sequence ID" value="SEN38078.1"/>
    <property type="molecule type" value="Genomic_DNA"/>
</dbReference>
<dbReference type="InterPro" id="IPR014729">
    <property type="entry name" value="Rossmann-like_a/b/a_fold"/>
</dbReference>
<evidence type="ECO:0000256" key="2">
    <source>
        <dbReference type="PIRNR" id="PIRNR006276"/>
    </source>
</evidence>
<gene>
    <name evidence="4" type="ORF">SAMN05216404_10471</name>
</gene>
<dbReference type="PIRSF" id="PIRSF006276">
    <property type="entry name" value="UspA"/>
    <property type="match status" value="1"/>
</dbReference>
<evidence type="ECO:0000313" key="5">
    <source>
        <dbReference type="Proteomes" id="UP000183898"/>
    </source>
</evidence>
<dbReference type="InterPro" id="IPR006015">
    <property type="entry name" value="Universal_stress_UspA"/>
</dbReference>
<dbReference type="RefSeq" id="WP_074745286.1">
    <property type="nucleotide sequence ID" value="NZ_FOCT01000004.1"/>
</dbReference>
<comment type="subcellular location">
    <subcellularLocation>
        <location evidence="2">Cytoplasm</location>
    </subcellularLocation>
</comment>
<sequence>MYQRILVPIDGSATSALALQEVSKLAKQHSTQVELVYVMADIHLMDANSYINYDEMKESLERTGRKILAEAQTLMQQAGVAAEVKLLEAGGERIAGVILEEARRWSAELIVIGTHGRSGFSRVLFGSVAEGMVRMAHIPVLLIRGDKSQLREKERAT</sequence>
<dbReference type="Pfam" id="PF00582">
    <property type="entry name" value="Usp"/>
    <property type="match status" value="1"/>
</dbReference>
<proteinExistence type="inferred from homology"/>
<comment type="similarity">
    <text evidence="1 2">Belongs to the universal stress protein A family.</text>
</comment>
<dbReference type="Proteomes" id="UP000183898">
    <property type="component" value="Unassembled WGS sequence"/>
</dbReference>
<reference evidence="4 5" key="1">
    <citation type="submission" date="2016-10" db="EMBL/GenBank/DDBJ databases">
        <authorList>
            <person name="de Groot N.N."/>
        </authorList>
    </citation>
    <scope>NUCLEOTIDE SEQUENCE [LARGE SCALE GENOMIC DNA]</scope>
    <source>
        <strain evidence="4 5">Nl18</strain>
    </source>
</reference>
<dbReference type="CDD" id="cd00293">
    <property type="entry name" value="USP-like"/>
    <property type="match status" value="1"/>
</dbReference>
<dbReference type="Gene3D" id="3.40.50.620">
    <property type="entry name" value="HUPs"/>
    <property type="match status" value="1"/>
</dbReference>
<evidence type="ECO:0000313" key="4">
    <source>
        <dbReference type="EMBL" id="SEN38078.1"/>
    </source>
</evidence>
<feature type="domain" description="UspA" evidence="3">
    <location>
        <begin position="1"/>
        <end position="144"/>
    </location>
</feature>
<evidence type="ECO:0000259" key="3">
    <source>
        <dbReference type="Pfam" id="PF00582"/>
    </source>
</evidence>
<dbReference type="SUPFAM" id="SSF52402">
    <property type="entry name" value="Adenine nucleotide alpha hydrolases-like"/>
    <property type="match status" value="1"/>
</dbReference>
<dbReference type="GO" id="GO:0005737">
    <property type="term" value="C:cytoplasm"/>
    <property type="evidence" value="ECO:0007669"/>
    <property type="project" value="UniProtKB-SubCell"/>
</dbReference>
<dbReference type="AlphaFoldDB" id="A0A1H8G458"/>
<keyword evidence="2" id="KW-0963">Cytoplasm</keyword>
<evidence type="ECO:0000256" key="1">
    <source>
        <dbReference type="ARBA" id="ARBA00008791"/>
    </source>
</evidence>
<dbReference type="PRINTS" id="PR01438">
    <property type="entry name" value="UNVRSLSTRESS"/>
</dbReference>
<dbReference type="PANTHER" id="PTHR46268">
    <property type="entry name" value="STRESS RESPONSE PROTEIN NHAX"/>
    <property type="match status" value="1"/>
</dbReference>
<name>A0A1H8G458_9PROT</name>
<dbReference type="InterPro" id="IPR006016">
    <property type="entry name" value="UspA"/>
</dbReference>
<dbReference type="PANTHER" id="PTHR46268:SF15">
    <property type="entry name" value="UNIVERSAL STRESS PROTEIN HP_0031"/>
    <property type="match status" value="1"/>
</dbReference>
<accession>A0A1H8G458</accession>
<protein>
    <recommendedName>
        <fullName evidence="2">Universal stress protein</fullName>
    </recommendedName>
</protein>